<accession>A0A5C7AR67</accession>
<dbReference type="Pfam" id="PF00581">
    <property type="entry name" value="Rhodanese"/>
    <property type="match status" value="1"/>
</dbReference>
<comment type="caution">
    <text evidence="3">The sequence shown here is derived from an EMBL/GenBank/DDBJ whole genome shotgun (WGS) entry which is preliminary data.</text>
</comment>
<dbReference type="PANTHER" id="PTHR43031">
    <property type="entry name" value="FAD-DEPENDENT OXIDOREDUCTASE"/>
    <property type="match status" value="1"/>
</dbReference>
<dbReference type="SUPFAM" id="SSF52821">
    <property type="entry name" value="Rhodanese/Cell cycle control phosphatase"/>
    <property type="match status" value="1"/>
</dbReference>
<dbReference type="InterPro" id="IPR050229">
    <property type="entry name" value="GlpE_sulfurtransferase"/>
</dbReference>
<gene>
    <name evidence="3" type="ORF">FUA26_08685</name>
</gene>
<dbReference type="OrthoDB" id="9808735at2"/>
<dbReference type="AlphaFoldDB" id="A0A5C7AR67"/>
<sequence length="126" mass="14309">MVVCTLLCVLFFSCNSINAQNNYTNISAEELAETLSKETIQLIDVRTPQEFSQGHIETSVNIDFLSENFNKNIDVLDKTKPVYVYCKSGRRSAKSTEAFKSAGFNKIYNLYGGFLNWNGKKYKIVK</sequence>
<dbReference type="InterPro" id="IPR001763">
    <property type="entry name" value="Rhodanese-like_dom"/>
</dbReference>
<dbReference type="CDD" id="cd00158">
    <property type="entry name" value="RHOD"/>
    <property type="match status" value="1"/>
</dbReference>
<evidence type="ECO:0000259" key="2">
    <source>
        <dbReference type="PROSITE" id="PS50206"/>
    </source>
</evidence>
<dbReference type="Gene3D" id="3.40.250.10">
    <property type="entry name" value="Rhodanese-like domain"/>
    <property type="match status" value="1"/>
</dbReference>
<evidence type="ECO:0000256" key="1">
    <source>
        <dbReference type="SAM" id="SignalP"/>
    </source>
</evidence>
<dbReference type="PANTHER" id="PTHR43031:SF18">
    <property type="entry name" value="RHODANESE-RELATED SULFURTRANSFERASES"/>
    <property type="match status" value="1"/>
</dbReference>
<dbReference type="InterPro" id="IPR036873">
    <property type="entry name" value="Rhodanese-like_dom_sf"/>
</dbReference>
<dbReference type="Proteomes" id="UP000321790">
    <property type="component" value="Unassembled WGS sequence"/>
</dbReference>
<feature type="domain" description="Rhodanese" evidence="2">
    <location>
        <begin position="36"/>
        <end position="126"/>
    </location>
</feature>
<dbReference type="SMART" id="SM00450">
    <property type="entry name" value="RHOD"/>
    <property type="match status" value="1"/>
</dbReference>
<evidence type="ECO:0000313" key="4">
    <source>
        <dbReference type="Proteomes" id="UP000321790"/>
    </source>
</evidence>
<protein>
    <submittedName>
        <fullName evidence="3">Rhodanese-like domain-containing protein</fullName>
    </submittedName>
</protein>
<proteinExistence type="predicted"/>
<organism evidence="3 4">
    <name type="scientific">Seonamhaeicola algicola</name>
    <dbReference type="NCBI Taxonomy" id="1719036"/>
    <lineage>
        <taxon>Bacteria</taxon>
        <taxon>Pseudomonadati</taxon>
        <taxon>Bacteroidota</taxon>
        <taxon>Flavobacteriia</taxon>
        <taxon>Flavobacteriales</taxon>
        <taxon>Flavobacteriaceae</taxon>
    </lineage>
</organism>
<dbReference type="EMBL" id="VOSC01000023">
    <property type="protein sequence ID" value="TXE11140.1"/>
    <property type="molecule type" value="Genomic_DNA"/>
</dbReference>
<name>A0A5C7AR67_9FLAO</name>
<feature type="signal peptide" evidence="1">
    <location>
        <begin position="1"/>
        <end position="19"/>
    </location>
</feature>
<reference evidence="4" key="1">
    <citation type="submission" date="2019-08" db="EMBL/GenBank/DDBJ databases">
        <title>Seonamhaeicola sediminis sp. nov., isolated from marine sediment.</title>
        <authorList>
            <person name="Cao W.R."/>
        </authorList>
    </citation>
    <scope>NUCLEOTIDE SEQUENCE [LARGE SCALE GENOMIC DNA]</scope>
    <source>
        <strain evidence="4">Gy8</strain>
    </source>
</reference>
<evidence type="ECO:0000313" key="3">
    <source>
        <dbReference type="EMBL" id="TXE11140.1"/>
    </source>
</evidence>
<feature type="chain" id="PRO_5022878998" evidence="1">
    <location>
        <begin position="20"/>
        <end position="126"/>
    </location>
</feature>
<dbReference type="PROSITE" id="PS50206">
    <property type="entry name" value="RHODANESE_3"/>
    <property type="match status" value="1"/>
</dbReference>
<keyword evidence="1" id="KW-0732">Signal</keyword>
<keyword evidence="4" id="KW-1185">Reference proteome</keyword>